<protein>
    <submittedName>
        <fullName evidence="2">Uncharacterized protein</fullName>
    </submittedName>
</protein>
<proteinExistence type="predicted"/>
<comment type="caution">
    <text evidence="2">The sequence shown here is derived from an EMBL/GenBank/DDBJ whole genome shotgun (WGS) entry which is preliminary data.</text>
</comment>
<dbReference type="EMBL" id="JANBUW010000001">
    <property type="protein sequence ID" value="KAJ2852756.1"/>
    <property type="molecule type" value="Genomic_DNA"/>
</dbReference>
<feature type="region of interest" description="Disordered" evidence="1">
    <location>
        <begin position="281"/>
        <end position="320"/>
    </location>
</feature>
<feature type="region of interest" description="Disordered" evidence="1">
    <location>
        <begin position="4144"/>
        <end position="4172"/>
    </location>
</feature>
<feature type="region of interest" description="Disordered" evidence="1">
    <location>
        <begin position="3320"/>
        <end position="3358"/>
    </location>
</feature>
<keyword evidence="3" id="KW-1185">Reference proteome</keyword>
<feature type="region of interest" description="Disordered" evidence="1">
    <location>
        <begin position="2010"/>
        <end position="2030"/>
    </location>
</feature>
<accession>A0A9W8IBP4</accession>
<reference evidence="2" key="1">
    <citation type="submission" date="2022-07" db="EMBL/GenBank/DDBJ databases">
        <title>Phylogenomic reconstructions and comparative analyses of Kickxellomycotina fungi.</title>
        <authorList>
            <person name="Reynolds N.K."/>
            <person name="Stajich J.E."/>
            <person name="Barry K."/>
            <person name="Grigoriev I.V."/>
            <person name="Crous P."/>
            <person name="Smith M.E."/>
        </authorList>
    </citation>
    <scope>NUCLEOTIDE SEQUENCE</scope>
    <source>
        <strain evidence="2">NRRL 1566</strain>
    </source>
</reference>
<organism evidence="2 3">
    <name type="scientific">Coemansia brasiliensis</name>
    <dbReference type="NCBI Taxonomy" id="2650707"/>
    <lineage>
        <taxon>Eukaryota</taxon>
        <taxon>Fungi</taxon>
        <taxon>Fungi incertae sedis</taxon>
        <taxon>Zoopagomycota</taxon>
        <taxon>Kickxellomycotina</taxon>
        <taxon>Kickxellomycetes</taxon>
        <taxon>Kickxellales</taxon>
        <taxon>Kickxellaceae</taxon>
        <taxon>Coemansia</taxon>
    </lineage>
</organism>
<feature type="region of interest" description="Disordered" evidence="1">
    <location>
        <begin position="4391"/>
        <end position="4410"/>
    </location>
</feature>
<sequence length="4762" mass="534115">MSTSKQSESGENAGGSGSSSADEAVVVQSAILLTKDATHERRADHALWLLNNLHVPLSLSEMDNQFYEIIDVMPLSHHANHLSAANGTSRHHSTPALHSYGRGLPHRADYSTGMRIDSDISQLEESLDRKYKFTEDTVFWTIYTEYNVVFVIDMSQSMYSLDPNTNNIHIQTALETLEKCLMGMIQPFTVCSTLGLPNYVIEPHICASVVGYCPRPPGSYPIERGRKKLPFCRTLAHAHMVTREGIPEFMKSIRNFMFNYECEIQDSLGSFPPPAPPIPLNPLLNDDSYQDQPASGDRSRRSHGSMPFEAASGKRPQKGDTFTFKYDPDAPLLHTLQIADYFLKVMPEVCSPAFVYLTDGVMRSNFAISKAHSVTSSLARRNTQCTFIQVGSCGGFTPETTLGFVGDNELLLYLAASLDGSFIYASDCPDVVLPHQANFYHQVMLIKETHLGRTPVRQRYDLTTFGGRRLGDMPRERLDTKKESGLQAAASRDTGFPWCSECKPPVVDTVTAHYTDYPIPVNISMLIEARINEGFTVRSIQICKPDREGQAERLNIKMELVWHPNIIIIYRINNAHYMTHSNKEDAVQSEPEMTPDSDDTSAIEDRGQRGVNMVDIVIRSYKLFTSAFLHCRQNNYKKGELSNKAARLHAFLKSIVEKDEQLRRIYTLPPVLSGTARMRSKHSPPVFVPPVIKTAAGPSRSGNETIPLAIRVFTDEVDPSVFLNYTSWSPHHWYLYDLVVQQARPSVLFKSLANFRHTASMFIDSDLILSYVDGINFTETAKHGQRVLNDFRAHVCQAGTWALLEKEEDTSIVFLRDSFRQSHSIPVFVVAHWQMATNWILRVTFNLFNGTADARKIVMDCLPTFSDSFRPEYRSSSSESVARATRPLHLLPVDQDITSEVAPNLLSTRDIGDLHTYVVEWRWTYLAREGRREDLSGEGSDREIVQQALHRLAMTLGFHRLAQDFTLLNAKGESTGLLNSPEASQYDTCLTFYHEREGYDTEELLLACQYQIVVDMKQSSVTARTWIEPWSARFIRTVFEDDFRLLAPLGTFQQILQPERCFQLKVPNLAEFQSRRMNMFSIMAVVNSSRVALRTLQMPDISPAYAIWNPTDDFDDVKVDDPTYEIIHEPDSDDEVEIQELDAEGNIVSRTRASEYYKTHDREEAKQLARAHKLRMKHVGPPPDRKQKNSERRATLLERFMLTLFDKNDEYKYDPHIQEYRSNEYNPFILALINPGHPRKLFFNKRSITWMSTGEFTTVAYRCFLEFALFKHCDAISVNAERFNKLRFASSIVSELTDHIPGLHQAQGVPNALDEHLYMDKWYVFRLPNNSSFLMVILPNVSLSSPNRRHTQQMDESEHASEIETNYDSAADSTGRRRADSEPASPPVFTPALEDSIRGKFGSVRTTRAMAINAYTLVMECSMDNAEMRRQVHVLDAQSSGAVKTTLNLRPLDVQCDDTKVPGEALQGFVGQRDVPIPFTRYALEEIKRLERMYSETYLQTIYLALLLKRDVAVDDLVACQQSTLWKRRTIDVDITAFLHSQDVARISRDSEWQAQDRQSLQDKFSELLCESFTPLAYDVDPAQGRYYFCRTARDQRSELEICLQLAQNPLFINLQCSLEVLAADGGHEKRLNMPMDGLPLSLARLCEQAGIPWRPPTDHFEPLSNVRAIMHVNCLYLPDDSQDTSNEESAPTGESLLETKPDKQQLSSWSTRLFQKTMSLSSLVTKEFDPTALSGAPVDPNRLPSAEIAKQHTNAQMATLQGLPHDQLALVRHCHRRVVRFIAQETLHALRDIRPATVPLLNQVWHTIATTVDDEVPSDKFEFSHNRIDLKFLISSPDSTRLRHAMDLVMAELLRQEDERVEHPIGRLRQLGGILYMRDIRSRSDRMRARTRDHEQTFSDSIVTADGKIIDHAIPSWFLIRPTAALDGVRILTHNYSAVTTEAADNVLAATRQLLMVALKAANTRLLLEQMAESHKFPDQLVLPDAARNAAASRMGSHAEIQSDISLVQHQRQEGSKVSPSLSAATGSSKALGDPYDIASVLKPYIPDNPDFYVCPEQFHSTFRLHPRISPNKAVQAVLASGMMNNRLVNQRNMFFVRDGDSIFYALLTIDRIPHINPFGTSESASSTSRHSSSVTSAFTPTIDAPAQGTFADAVSTAPHTTPLSELFFGTAQRYSVAEDTAPSSPSTRYIPSLTNVDHSQWQAHGGEPHSPHMASTSALISDPVISAAYGSHRLPHTVSITSMPVFDNYSLSDAIPAIHAEEKTVPCIVLHIYGVDRPRREMTQSLVQQIGERITVNVTMPEMSDMLLRRIALNDHDMNFLFPYCSPEPTILYLPLPSFVHNLNRLIQHMRQVFGDIVSPFPASDFLAKAIRRSFVHLRKHHSEANDSDEGGKDHITIGDLVPLALRNDLSRIMDGWEYDRQTPRRVPVERMTFLYNFYTRSGSAPPPEMNDIGTGIAIIGVMPLTKERVLSKGIWEKLPAADPMLIPPRADGQTPVFDDALMISTVRRSSLAPLPRNTASPVSPGLNGDNPLSPTQRHAQMPTRRASCMSSPVSPNPAASSTNGSPRPAGPNQALITEANEQQSALPPSKIAELFSEYLRQFKDARQHLRVDNSEFSNLTELMDEQVEEFAGKPVLAVTLWSNASVRLDRLSAYVSRVYWNALGDYVSEQILYPILSAGWGHSSSPTIKLPDPYVTLNDMVDYPEESHGNTQSTTVTVNLSTKAVTGVDAAAQAHMALLRSRAMDLPRAPSTFTEDSKRQVHAMEIARQMAQYWGRQESVRSLRYHRQKLPRVTGISHWFSEELRGVLETMCPSMNPALFRLLENPLVLDGDDDNALTPKALFPAYTLRTPGQHSTASDVVYDVSMLPKALKGTRQSFCIICTLPLEEIAVSASVLSQQQPGRPGVSGSSRMERTPPSAQTSSVATPSRRLESLMKRPGESGYQRPSARASGAGSGQLHGLGLHGWSQSDPRQRQRRYATQRNLGGKGDTLHPARRTLQARQQHRGASLEHGSVSSKKLPSPSDYKPVADPEASVLSKDEITHYAVQIGNQTATIAWMFVWMVGGELEMVGYNISHRLWNSVCDQIKQRLERESRRKQLLGLFASHMSGIFPGYDRQARHRGIASTWLDRDVTRDLINKFALLKQLISDDQIHYFNIDRQISPDYMKLLGLGDNSPELAQLVASPPVAGMTLNDSKTELVLRQLQPDHLRWARKLTFVDYTQPYVDTQHPDTLFRIGSRFMRAYQTRILQVLRYDELMKIAERWRQLALFNAMPTTDSRLLSMPEVASITHTSSMSSDDPRLGSRLLPARAIGNKSHEFAQRQQSGQRSEAGNFGILAGDKGKAPEHTQPPESDLTGEISLADIRRILENARLLHFVCAPLPVSSALKPGGTDQHAFERLFRVVSAMLQDLADCYIDYLCSTGYVVARRYERPCLWHDALAQLGYTSSKISHITSALTDEARNHSYEHNSQADPSTLPNIQIPGAYLFVNTERSSLVTDVEVRPEMLSIRMHALNRFSSEWRSAVPGYVRSSISQRSIQKFTFELSKFKKLLHAKSFVYDFQLRYVASLLRPINGSEEADLNDVKQYVVYSSDSDLDASDYSSSDPESSDSDISDSHVLSAIHMPNPRQIHGRRARRAQRVQRTVAQALHVHVDLTLFMSALSQQRYYSTRFSSRRLVRAQFPIMHREMYEYFLDHSERYLFYTDGCRPPTTRPCEEHGENAQISDLCSDHVLHSGCYRLYDGVLPDEIYTNDHGLDMLNGPDGFTWTSNLSDRFRLTDSYRTGGNPISIRNSAKLHFNSDIVASSAPEPAWKLLHHSRGNAGAGDSSIADSSYGRRAARDDSSIASSTGPKSREHHDDRPQMASSFAPPWASGLSGSKNSYKRGSGRVPGAAPVVTAGQYVNVHATEHPAVSSPLRESSPANPKVHNANADLPGSSSTGKMLDFALNEYSACRIHLLSTNSSVRVMLMALTPDCDTCRMQSTLETQKRRQRLHSHDQQATADTDEVSRRHLHKTGDRDEAREHRRRHRRHHNHKSTKVRAIDDVAALSGSPISQFTRSHGRHPYHSTMASNNPPAARPPMRDGHISLQRWMASLSADMVIDPPADGLHTATDNSSMGQMSYYLVIDMDPQTTRDLNNLEADDMRGRNGSLGPESNRSSKSPLANLPDPMRAGEIRTCEECSQLTRQHGDYKMCGIHKVLEVAQVDMRDWESKGDVWANEPTILMDTSTVDPDEYDKEDPDVLLWIKRTAKRLVAHTAFDYHRDFNWYRLYQHVRMADFPSNLAPRDISALVEFIERQSFIDIGKTDNRVQQLLELDIPAQRIIECLQLRMRHLYLESTLLMTTLQASSSNMEPAPEYEARQSVAVGSTRRAQRHFGSLGRTLASAASLNATPPATPTADGSLGLSRFSTMDRPAATNADRARMSSAEQQEVTSDKYGPDAVNTHVLPSNPLCPIAAVDVHGRIMMERSSSNIDSVLRLLSPLHARPSRKTLLDPAFQKVLSRYIRLVMIDSPWLCQQHRLPITVPVYNWSLDEPNEDTAAAIATASNEPAAQQPVGSRVYSRPAYEPGRYTTSTIGSMRQRRNRMGAPTTGNNVSGATSMMQSPAIATSDAGAPTTGATSVHSREGSLAASKSHGQHAESNWAAEFNTPVDPSNANVTDSPDRFSQAQVEAFPGTLLIVNPGDDAVVARLFVLNPFSYHGMLELLFVRSMDGANVRLKEIHSVARCRRKDGLYEYERKHINMVLSTISAVVWDVVTQV</sequence>
<dbReference type="PANTHER" id="PTHR14918:SF3">
    <property type="entry name" value="KICSTOR COMPLEX PROTEIN SZT2"/>
    <property type="match status" value="1"/>
</dbReference>
<dbReference type="InterPro" id="IPR033228">
    <property type="entry name" value="SZT2"/>
</dbReference>
<feature type="region of interest" description="Disordered" evidence="1">
    <location>
        <begin position="3989"/>
        <end position="4041"/>
    </location>
</feature>
<feature type="compositionally biased region" description="Basic and acidic residues" evidence="1">
    <location>
        <begin position="2932"/>
        <end position="2942"/>
    </location>
</feature>
<feature type="compositionally biased region" description="Basic and acidic residues" evidence="1">
    <location>
        <begin position="3855"/>
        <end position="3864"/>
    </location>
</feature>
<feature type="region of interest" description="Disordered" evidence="1">
    <location>
        <begin position="3821"/>
        <end position="3892"/>
    </location>
</feature>
<feature type="region of interest" description="Disordered" evidence="1">
    <location>
        <begin position="83"/>
        <end position="102"/>
    </location>
</feature>
<feature type="compositionally biased region" description="Acidic residues" evidence="1">
    <location>
        <begin position="593"/>
        <end position="602"/>
    </location>
</feature>
<feature type="compositionally biased region" description="Basic and acidic residues" evidence="1">
    <location>
        <begin position="4009"/>
        <end position="4026"/>
    </location>
</feature>
<feature type="compositionally biased region" description="Basic residues" evidence="1">
    <location>
        <begin position="4027"/>
        <end position="4041"/>
    </location>
</feature>
<feature type="region of interest" description="Disordered" evidence="1">
    <location>
        <begin position="2897"/>
        <end position="3034"/>
    </location>
</feature>
<feature type="compositionally biased region" description="Polar residues" evidence="1">
    <location>
        <begin position="1363"/>
        <end position="1372"/>
    </location>
</feature>
<feature type="region of interest" description="Disordered" evidence="1">
    <location>
        <begin position="1346"/>
        <end position="1393"/>
    </location>
</feature>
<dbReference type="Proteomes" id="UP001139887">
    <property type="component" value="Unassembled WGS sequence"/>
</dbReference>
<evidence type="ECO:0000256" key="1">
    <source>
        <dbReference type="SAM" id="MobiDB-lite"/>
    </source>
</evidence>
<feature type="region of interest" description="Disordered" evidence="1">
    <location>
        <begin position="3598"/>
        <end position="3617"/>
    </location>
</feature>
<evidence type="ECO:0000313" key="2">
    <source>
        <dbReference type="EMBL" id="KAJ2852756.1"/>
    </source>
</evidence>
<feature type="region of interest" description="Disordered" evidence="1">
    <location>
        <begin position="1681"/>
        <end position="1705"/>
    </location>
</feature>
<feature type="compositionally biased region" description="Polar residues" evidence="1">
    <location>
        <begin position="3324"/>
        <end position="3333"/>
    </location>
</feature>
<feature type="region of interest" description="Disordered" evidence="1">
    <location>
        <begin position="1"/>
        <end position="21"/>
    </location>
</feature>
<feature type="compositionally biased region" description="Basic and acidic residues" evidence="1">
    <location>
        <begin position="1352"/>
        <end position="1362"/>
    </location>
</feature>
<feature type="compositionally biased region" description="Gly residues" evidence="1">
    <location>
        <begin position="2956"/>
        <end position="2966"/>
    </location>
</feature>
<feature type="region of interest" description="Disordered" evidence="1">
    <location>
        <begin position="3913"/>
        <end position="3940"/>
    </location>
</feature>
<feature type="compositionally biased region" description="Polar residues" evidence="1">
    <location>
        <begin position="4593"/>
        <end position="4610"/>
    </location>
</feature>
<evidence type="ECO:0000313" key="3">
    <source>
        <dbReference type="Proteomes" id="UP001139887"/>
    </source>
</evidence>
<feature type="region of interest" description="Disordered" evidence="1">
    <location>
        <begin position="2515"/>
        <end position="2576"/>
    </location>
</feature>
<dbReference type="GO" id="GO:0005777">
    <property type="term" value="C:peroxisome"/>
    <property type="evidence" value="ECO:0007669"/>
    <property type="project" value="InterPro"/>
</dbReference>
<feature type="compositionally biased region" description="Polar residues" evidence="1">
    <location>
        <begin position="2920"/>
        <end position="2929"/>
    </location>
</feature>
<feature type="compositionally biased region" description="Low complexity" evidence="1">
    <location>
        <begin position="3823"/>
        <end position="3839"/>
    </location>
</feature>
<gene>
    <name evidence="2" type="ORF">IWW36_000113</name>
</gene>
<dbReference type="PANTHER" id="PTHR14918">
    <property type="entry name" value="KICSTOR COMPLEX PROTEIN SZT2"/>
    <property type="match status" value="1"/>
</dbReference>
<feature type="region of interest" description="Disordered" evidence="1">
    <location>
        <begin position="4059"/>
        <end position="4082"/>
    </location>
</feature>
<feature type="region of interest" description="Disordered" evidence="1">
    <location>
        <begin position="4551"/>
        <end position="4643"/>
    </location>
</feature>
<name>A0A9W8IBP4_9FUNG</name>
<feature type="region of interest" description="Disordered" evidence="1">
    <location>
        <begin position="585"/>
        <end position="604"/>
    </location>
</feature>
<feature type="compositionally biased region" description="Polar residues" evidence="1">
    <location>
        <begin position="4156"/>
        <end position="4165"/>
    </location>
</feature>
<feature type="compositionally biased region" description="Low complexity" evidence="1">
    <location>
        <begin position="2553"/>
        <end position="2564"/>
    </location>
</feature>
<dbReference type="OrthoDB" id="43547at2759"/>